<dbReference type="InterPro" id="IPR000962">
    <property type="entry name" value="Znf_DskA_TraR"/>
</dbReference>
<feature type="domain" description="Zinc finger DksA/TraR C4-type" evidence="5">
    <location>
        <begin position="79"/>
        <end position="107"/>
    </location>
</feature>
<dbReference type="PANTHER" id="PTHR33823">
    <property type="entry name" value="RNA POLYMERASE-BINDING TRANSCRIPTION FACTOR DKSA-RELATED"/>
    <property type="match status" value="1"/>
</dbReference>
<comment type="caution">
    <text evidence="6">The sequence shown here is derived from an EMBL/GenBank/DDBJ whole genome shotgun (WGS) entry which is preliminary data.</text>
</comment>
<organism evidence="6 7">
    <name type="scientific">Solibacillus faecavium</name>
    <dbReference type="NCBI Taxonomy" id="2762221"/>
    <lineage>
        <taxon>Bacteria</taxon>
        <taxon>Bacillati</taxon>
        <taxon>Bacillota</taxon>
        <taxon>Bacilli</taxon>
        <taxon>Bacillales</taxon>
        <taxon>Caryophanaceae</taxon>
        <taxon>Solibacillus</taxon>
    </lineage>
</organism>
<dbReference type="RefSeq" id="WP_191700663.1">
    <property type="nucleotide sequence ID" value="NZ_JACSPZ010000005.1"/>
</dbReference>
<keyword evidence="7" id="KW-1185">Reference proteome</keyword>
<sequence length="115" mass="12856">MNSDQLQQLRHTLEDELATLEQFINEELPVEETELSAIDNHPADAATDLTTVITELTLNELKEEEIERIKTALTAMDEGTYGKCAVCGENIPFERLEAIPTALTCVDHAEKENVE</sequence>
<dbReference type="InterPro" id="IPR037187">
    <property type="entry name" value="DnaK_N"/>
</dbReference>
<dbReference type="PROSITE" id="PS51128">
    <property type="entry name" value="ZF_DKSA_2"/>
    <property type="match status" value="1"/>
</dbReference>
<dbReference type="Gene3D" id="1.20.120.910">
    <property type="entry name" value="DksA, coiled-coil domain"/>
    <property type="match status" value="1"/>
</dbReference>
<keyword evidence="2" id="KW-0863">Zinc-finger</keyword>
<proteinExistence type="predicted"/>
<dbReference type="SUPFAM" id="SSF109635">
    <property type="entry name" value="DnaK suppressor protein DksA, alpha-hairpin domain"/>
    <property type="match status" value="1"/>
</dbReference>
<evidence type="ECO:0000259" key="5">
    <source>
        <dbReference type="Pfam" id="PF01258"/>
    </source>
</evidence>
<gene>
    <name evidence="6" type="ORF">H9635_12605</name>
</gene>
<protein>
    <submittedName>
        <fullName evidence="6">TraR/DksA C4-type zinc finger protein</fullName>
    </submittedName>
</protein>
<evidence type="ECO:0000313" key="6">
    <source>
        <dbReference type="EMBL" id="MBD8037587.1"/>
    </source>
</evidence>
<feature type="zinc finger region" description="dksA C4-type" evidence="4">
    <location>
        <begin position="84"/>
        <end position="108"/>
    </location>
</feature>
<evidence type="ECO:0000256" key="1">
    <source>
        <dbReference type="ARBA" id="ARBA00022723"/>
    </source>
</evidence>
<accession>A0ABR8Y0A9</accession>
<keyword evidence="1" id="KW-0479">Metal-binding</keyword>
<dbReference type="PANTHER" id="PTHR33823:SF4">
    <property type="entry name" value="GENERAL STRESS PROTEIN 16O"/>
    <property type="match status" value="1"/>
</dbReference>
<dbReference type="Pfam" id="PF01258">
    <property type="entry name" value="zf-dskA_traR"/>
    <property type="match status" value="1"/>
</dbReference>
<keyword evidence="3" id="KW-0862">Zinc</keyword>
<evidence type="ECO:0000256" key="4">
    <source>
        <dbReference type="PROSITE-ProRule" id="PRU00510"/>
    </source>
</evidence>
<dbReference type="EMBL" id="JACSPZ010000005">
    <property type="protein sequence ID" value="MBD8037587.1"/>
    <property type="molecule type" value="Genomic_DNA"/>
</dbReference>
<evidence type="ECO:0000313" key="7">
    <source>
        <dbReference type="Proteomes" id="UP000619101"/>
    </source>
</evidence>
<reference evidence="6 7" key="1">
    <citation type="submission" date="2020-08" db="EMBL/GenBank/DDBJ databases">
        <title>A Genomic Blueprint of the Chicken Gut Microbiome.</title>
        <authorList>
            <person name="Gilroy R."/>
            <person name="Ravi A."/>
            <person name="Getino M."/>
            <person name="Pursley I."/>
            <person name="Horton D.L."/>
            <person name="Alikhan N.-F."/>
            <person name="Baker D."/>
            <person name="Gharbi K."/>
            <person name="Hall N."/>
            <person name="Watson M."/>
            <person name="Adriaenssens E.M."/>
            <person name="Foster-Nyarko E."/>
            <person name="Jarju S."/>
            <person name="Secka A."/>
            <person name="Antonio M."/>
            <person name="Oren A."/>
            <person name="Chaudhuri R."/>
            <person name="La Ragione R.M."/>
            <person name="Hildebrand F."/>
            <person name="Pallen M.J."/>
        </authorList>
    </citation>
    <scope>NUCLEOTIDE SEQUENCE [LARGE SCALE GENOMIC DNA]</scope>
    <source>
        <strain evidence="6 7">A46</strain>
    </source>
</reference>
<name>A0ABR8Y0A9_9BACL</name>
<evidence type="ECO:0000256" key="2">
    <source>
        <dbReference type="ARBA" id="ARBA00022771"/>
    </source>
</evidence>
<evidence type="ECO:0000256" key="3">
    <source>
        <dbReference type="ARBA" id="ARBA00022833"/>
    </source>
</evidence>
<dbReference type="Proteomes" id="UP000619101">
    <property type="component" value="Unassembled WGS sequence"/>
</dbReference>
<dbReference type="SUPFAM" id="SSF57716">
    <property type="entry name" value="Glucocorticoid receptor-like (DNA-binding domain)"/>
    <property type="match status" value="1"/>
</dbReference>